<proteinExistence type="predicted"/>
<gene>
    <name evidence="2" type="ORF">INH39_23915</name>
</gene>
<evidence type="ECO:0000313" key="3">
    <source>
        <dbReference type="Proteomes" id="UP000831532"/>
    </source>
</evidence>
<dbReference type="Proteomes" id="UP000831532">
    <property type="component" value="Chromosome"/>
</dbReference>
<sequence>MTTLPIVENLCFTAHNVAADEKKFSGLTVNGLYFSDRAFATGGEDWYFTRSYSKGNGRIATTVDSMELTVYQGIVDFAISRTGIVCEFDPVTAEETRVRCLTIDYHIDDAAWADVLTQAKLVFINATYFRVRPAAPAVPLAGDGAGSSQGHRVPKHPTRR</sequence>
<organism evidence="2 3">
    <name type="scientific">Massilia violaceinigra</name>
    <dbReference type="NCBI Taxonomy" id="2045208"/>
    <lineage>
        <taxon>Bacteria</taxon>
        <taxon>Pseudomonadati</taxon>
        <taxon>Pseudomonadota</taxon>
        <taxon>Betaproteobacteria</taxon>
        <taxon>Burkholderiales</taxon>
        <taxon>Oxalobacteraceae</taxon>
        <taxon>Telluria group</taxon>
        <taxon>Massilia</taxon>
    </lineage>
</organism>
<evidence type="ECO:0000256" key="1">
    <source>
        <dbReference type="SAM" id="MobiDB-lite"/>
    </source>
</evidence>
<evidence type="ECO:0000313" key="2">
    <source>
        <dbReference type="EMBL" id="UOD28475.1"/>
    </source>
</evidence>
<feature type="region of interest" description="Disordered" evidence="1">
    <location>
        <begin position="140"/>
        <end position="160"/>
    </location>
</feature>
<protein>
    <submittedName>
        <fullName evidence="2">Uncharacterized protein</fullName>
    </submittedName>
</protein>
<name>A0ABY4A136_9BURK</name>
<dbReference type="EMBL" id="CP063361">
    <property type="protein sequence ID" value="UOD28475.1"/>
    <property type="molecule type" value="Genomic_DNA"/>
</dbReference>
<keyword evidence="3" id="KW-1185">Reference proteome</keyword>
<accession>A0ABY4A136</accession>
<reference evidence="2 3" key="1">
    <citation type="submission" date="2020-10" db="EMBL/GenBank/DDBJ databases">
        <title>Genome analysis of Massilia species.</title>
        <authorList>
            <person name="Jung D.-H."/>
        </authorList>
    </citation>
    <scope>NUCLEOTIDE SEQUENCE [LARGE SCALE GENOMIC DNA]</scope>
    <source>
        <strain evidence="3">sipir</strain>
    </source>
</reference>
<dbReference type="RefSeq" id="WP_243489632.1">
    <property type="nucleotide sequence ID" value="NZ_CP063361.1"/>
</dbReference>